<proteinExistence type="predicted"/>
<accession>A0A382G4T3</accession>
<gene>
    <name evidence="2" type="ORF">METZ01_LOCUS222421</name>
</gene>
<name>A0A382G4T3_9ZZZZ</name>
<feature type="region of interest" description="Disordered" evidence="1">
    <location>
        <begin position="1"/>
        <end position="24"/>
    </location>
</feature>
<dbReference type="AlphaFoldDB" id="A0A382G4T3"/>
<dbReference type="EMBL" id="UINC01053265">
    <property type="protein sequence ID" value="SVB69567.1"/>
    <property type="molecule type" value="Genomic_DNA"/>
</dbReference>
<evidence type="ECO:0000256" key="1">
    <source>
        <dbReference type="SAM" id="MobiDB-lite"/>
    </source>
</evidence>
<organism evidence="2">
    <name type="scientific">marine metagenome</name>
    <dbReference type="NCBI Taxonomy" id="408172"/>
    <lineage>
        <taxon>unclassified sequences</taxon>
        <taxon>metagenomes</taxon>
        <taxon>ecological metagenomes</taxon>
    </lineage>
</organism>
<reference evidence="2" key="1">
    <citation type="submission" date="2018-05" db="EMBL/GenBank/DDBJ databases">
        <authorList>
            <person name="Lanie J.A."/>
            <person name="Ng W.-L."/>
            <person name="Kazmierczak K.M."/>
            <person name="Andrzejewski T.M."/>
            <person name="Davidsen T.M."/>
            <person name="Wayne K.J."/>
            <person name="Tettelin H."/>
            <person name="Glass J.I."/>
            <person name="Rusch D."/>
            <person name="Podicherti R."/>
            <person name="Tsui H.-C.T."/>
            <person name="Winkler M.E."/>
        </authorList>
    </citation>
    <scope>NUCLEOTIDE SEQUENCE</scope>
</reference>
<sequence length="61" mass="6565">MGPQTNCGKKDCWLRSNSEPGASRKAGMRAVMQVMSVVPAAQVAGRVLTEGSLFLSRGERR</sequence>
<protein>
    <submittedName>
        <fullName evidence="2">Uncharacterized protein</fullName>
    </submittedName>
</protein>
<evidence type="ECO:0000313" key="2">
    <source>
        <dbReference type="EMBL" id="SVB69567.1"/>
    </source>
</evidence>